<protein>
    <submittedName>
        <fullName evidence="2">Uncharacterized protein</fullName>
    </submittedName>
</protein>
<organism evidence="2 3">
    <name type="scientific">Myotis lucifugus</name>
    <name type="common">Little brown bat</name>
    <dbReference type="NCBI Taxonomy" id="59463"/>
    <lineage>
        <taxon>Eukaryota</taxon>
        <taxon>Metazoa</taxon>
        <taxon>Chordata</taxon>
        <taxon>Craniata</taxon>
        <taxon>Vertebrata</taxon>
        <taxon>Euteleostomi</taxon>
        <taxon>Mammalia</taxon>
        <taxon>Eutheria</taxon>
        <taxon>Laurasiatheria</taxon>
        <taxon>Chiroptera</taxon>
        <taxon>Yangochiroptera</taxon>
        <taxon>Vespertilionidae</taxon>
        <taxon>Myotis</taxon>
    </lineage>
</organism>
<dbReference type="eggNOG" id="ENOG502TKMV">
    <property type="taxonomic scope" value="Eukaryota"/>
</dbReference>
<dbReference type="GeneTree" id="ENSGT00520000059086"/>
<keyword evidence="3" id="KW-1185">Reference proteome</keyword>
<evidence type="ECO:0000313" key="2">
    <source>
        <dbReference type="Ensembl" id="ENSMLUP00000016557.1"/>
    </source>
</evidence>
<dbReference type="InParanoid" id="G1PYM5"/>
<evidence type="ECO:0000313" key="3">
    <source>
        <dbReference type="Proteomes" id="UP000001074"/>
    </source>
</evidence>
<dbReference type="HOGENOM" id="CLU_1942958_0_0_1"/>
<accession>G1PYM5</accession>
<proteinExistence type="predicted"/>
<dbReference type="Ensembl" id="ENSMLUT00000031285.1">
    <property type="protein sequence ID" value="ENSMLUP00000016557.1"/>
    <property type="gene ID" value="ENSMLUG00000025455.1"/>
</dbReference>
<dbReference type="Proteomes" id="UP000001074">
    <property type="component" value="Unassembled WGS sequence"/>
</dbReference>
<name>G1PYM5_MYOLU</name>
<dbReference type="EMBL" id="AAPE02035108">
    <property type="status" value="NOT_ANNOTATED_CDS"/>
    <property type="molecule type" value="Genomic_DNA"/>
</dbReference>
<reference evidence="2 3" key="1">
    <citation type="journal article" date="2011" name="Nature">
        <title>A high-resolution map of human evolutionary constraint using 29 mammals.</title>
        <authorList>
            <person name="Lindblad-Toh K."/>
            <person name="Garber M."/>
            <person name="Zuk O."/>
            <person name="Lin M.F."/>
            <person name="Parker B.J."/>
            <person name="Washietl S."/>
            <person name="Kheradpour P."/>
            <person name="Ernst J."/>
            <person name="Jordan G."/>
            <person name="Mauceli E."/>
            <person name="Ward L.D."/>
            <person name="Lowe C.B."/>
            <person name="Holloway A.K."/>
            <person name="Clamp M."/>
            <person name="Gnerre S."/>
            <person name="Alfoldi J."/>
            <person name="Beal K."/>
            <person name="Chang J."/>
            <person name="Clawson H."/>
            <person name="Cuff J."/>
            <person name="Di Palma F."/>
            <person name="Fitzgerald S."/>
            <person name="Flicek P."/>
            <person name="Guttman M."/>
            <person name="Hubisz M.J."/>
            <person name="Jaffe D.B."/>
            <person name="Jungreis I."/>
            <person name="Kent W.J."/>
            <person name="Kostka D."/>
            <person name="Lara M."/>
            <person name="Martins A.L."/>
            <person name="Massingham T."/>
            <person name="Moltke I."/>
            <person name="Raney B.J."/>
            <person name="Rasmussen M.D."/>
            <person name="Robinson J."/>
            <person name="Stark A."/>
            <person name="Vilella A.J."/>
            <person name="Wen J."/>
            <person name="Xie X."/>
            <person name="Zody M.C."/>
            <person name="Baldwin J."/>
            <person name="Bloom T."/>
            <person name="Chin C.W."/>
            <person name="Heiman D."/>
            <person name="Nicol R."/>
            <person name="Nusbaum C."/>
            <person name="Young S."/>
            <person name="Wilkinson J."/>
            <person name="Worley K.C."/>
            <person name="Kovar C.L."/>
            <person name="Muzny D.M."/>
            <person name="Gibbs R.A."/>
            <person name="Cree A."/>
            <person name="Dihn H.H."/>
            <person name="Fowler G."/>
            <person name="Jhangiani S."/>
            <person name="Joshi V."/>
            <person name="Lee S."/>
            <person name="Lewis L.R."/>
            <person name="Nazareth L.V."/>
            <person name="Okwuonu G."/>
            <person name="Santibanez J."/>
            <person name="Warren W.C."/>
            <person name="Mardis E.R."/>
            <person name="Weinstock G.M."/>
            <person name="Wilson R.K."/>
            <person name="Delehaunty K."/>
            <person name="Dooling D."/>
            <person name="Fronik C."/>
            <person name="Fulton L."/>
            <person name="Fulton B."/>
            <person name="Graves T."/>
            <person name="Minx P."/>
            <person name="Sodergren E."/>
            <person name="Birney E."/>
            <person name="Margulies E.H."/>
            <person name="Herrero J."/>
            <person name="Green E.D."/>
            <person name="Haussler D."/>
            <person name="Siepel A."/>
            <person name="Goldman N."/>
            <person name="Pollard K.S."/>
            <person name="Pedersen J.S."/>
            <person name="Lander E.S."/>
            <person name="Kellis M."/>
        </authorList>
    </citation>
    <scope>NUCLEOTIDE SEQUENCE [LARGE SCALE GENOMIC DNA]</scope>
</reference>
<reference evidence="2" key="3">
    <citation type="submission" date="2025-09" db="UniProtKB">
        <authorList>
            <consortium name="Ensembl"/>
        </authorList>
    </citation>
    <scope>IDENTIFICATION</scope>
</reference>
<sequence>TERELFALLREECRHNVKSPAFCVVHLKCSLIYITLIPSPLPPPHQPFQISLEICVKGGENICTKSEGARQGAPTTKRRPDVVSKQFSNTQDSPHPLPRAFCNIAAHIHLPINPRHSYSFPITILPPFIT</sequence>
<reference evidence="2" key="2">
    <citation type="submission" date="2025-08" db="UniProtKB">
        <authorList>
            <consortium name="Ensembl"/>
        </authorList>
    </citation>
    <scope>IDENTIFICATION</scope>
</reference>
<feature type="region of interest" description="Disordered" evidence="1">
    <location>
        <begin position="66"/>
        <end position="93"/>
    </location>
</feature>
<dbReference type="EMBL" id="AAPE02035107">
    <property type="status" value="NOT_ANNOTATED_CDS"/>
    <property type="molecule type" value="Genomic_DNA"/>
</dbReference>
<dbReference type="AlphaFoldDB" id="G1PYM5"/>
<evidence type="ECO:0000256" key="1">
    <source>
        <dbReference type="SAM" id="MobiDB-lite"/>
    </source>
</evidence>